<feature type="domain" description="Guanylate cyclase" evidence="18">
    <location>
        <begin position="854"/>
        <end position="984"/>
    </location>
</feature>
<comment type="caution">
    <text evidence="19">The sequence shown here is derived from an EMBL/GenBank/DDBJ whole genome shotgun (WGS) entry which is preliminary data.</text>
</comment>
<dbReference type="SUPFAM" id="SSF56112">
    <property type="entry name" value="Protein kinase-like (PK-like)"/>
    <property type="match status" value="1"/>
</dbReference>
<dbReference type="InterPro" id="IPR011645">
    <property type="entry name" value="HNOB_dom_associated"/>
</dbReference>
<feature type="signal peptide" evidence="16">
    <location>
        <begin position="1"/>
        <end position="24"/>
    </location>
</feature>
<evidence type="ECO:0000256" key="12">
    <source>
        <dbReference type="ARBA" id="ARBA00023293"/>
    </source>
</evidence>
<evidence type="ECO:0000256" key="2">
    <source>
        <dbReference type="ARBA" id="ARBA00012202"/>
    </source>
</evidence>
<dbReference type="Pfam" id="PF07701">
    <property type="entry name" value="HNOBA"/>
    <property type="match status" value="1"/>
</dbReference>
<dbReference type="PROSITE" id="PS50125">
    <property type="entry name" value="GUANYLATE_CYCLASE_2"/>
    <property type="match status" value="1"/>
</dbReference>
<evidence type="ECO:0000256" key="4">
    <source>
        <dbReference type="ARBA" id="ARBA00022729"/>
    </source>
</evidence>
<protein>
    <recommendedName>
        <fullName evidence="2 14">Guanylate cyclase</fullName>
        <ecNumber evidence="2 14">4.6.1.2</ecNumber>
    </recommendedName>
</protein>
<dbReference type="OrthoDB" id="1890790at2759"/>
<proteinExistence type="inferred from homology"/>
<dbReference type="InterPro" id="IPR029787">
    <property type="entry name" value="Nucleotide_cyclase"/>
</dbReference>
<comment type="catalytic activity">
    <reaction evidence="14">
        <text>GTP = 3',5'-cyclic GMP + diphosphate</text>
        <dbReference type="Rhea" id="RHEA:13665"/>
        <dbReference type="ChEBI" id="CHEBI:33019"/>
        <dbReference type="ChEBI" id="CHEBI:37565"/>
        <dbReference type="ChEBI" id="CHEBI:57746"/>
        <dbReference type="EC" id="4.6.1.2"/>
    </reaction>
</comment>
<evidence type="ECO:0000256" key="1">
    <source>
        <dbReference type="ARBA" id="ARBA00004479"/>
    </source>
</evidence>
<feature type="transmembrane region" description="Helical" evidence="15">
    <location>
        <begin position="442"/>
        <end position="468"/>
    </location>
</feature>
<dbReference type="GO" id="GO:0005886">
    <property type="term" value="C:plasma membrane"/>
    <property type="evidence" value="ECO:0007669"/>
    <property type="project" value="TreeGrafter"/>
</dbReference>
<dbReference type="EMBL" id="RCHS01001671">
    <property type="protein sequence ID" value="RMX52258.1"/>
    <property type="molecule type" value="Genomic_DNA"/>
</dbReference>
<keyword evidence="9" id="KW-0675">Receptor</keyword>
<dbReference type="SMART" id="SM00044">
    <property type="entry name" value="CYCc"/>
    <property type="match status" value="1"/>
</dbReference>
<dbReference type="Gene3D" id="1.10.510.10">
    <property type="entry name" value="Transferase(Phosphotransferase) domain 1"/>
    <property type="match status" value="1"/>
</dbReference>
<evidence type="ECO:0000256" key="14">
    <source>
        <dbReference type="RuleBase" id="RU003431"/>
    </source>
</evidence>
<dbReference type="Gene3D" id="3.30.70.1230">
    <property type="entry name" value="Nucleotide cyclase"/>
    <property type="match status" value="1"/>
</dbReference>
<keyword evidence="7" id="KW-0342">GTP-binding</keyword>
<dbReference type="SUPFAM" id="SSF53822">
    <property type="entry name" value="Periplasmic binding protein-like I"/>
    <property type="match status" value="1"/>
</dbReference>
<dbReference type="STRING" id="46731.A0A3M6UFT6"/>
<keyword evidence="11 13" id="KW-0456">Lyase</keyword>
<dbReference type="PROSITE" id="PS50011">
    <property type="entry name" value="PROTEIN_KINASE_DOM"/>
    <property type="match status" value="1"/>
</dbReference>
<dbReference type="InterPro" id="IPR000719">
    <property type="entry name" value="Prot_kinase_dom"/>
</dbReference>
<dbReference type="GO" id="GO:0004016">
    <property type="term" value="F:adenylate cyclase activity"/>
    <property type="evidence" value="ECO:0007669"/>
    <property type="project" value="TreeGrafter"/>
</dbReference>
<dbReference type="FunFam" id="3.30.70.1230:FF:000004">
    <property type="entry name" value="Guanylate cyclase"/>
    <property type="match status" value="1"/>
</dbReference>
<dbReference type="InterPro" id="IPR050401">
    <property type="entry name" value="Cyclic_nucleotide_synthase"/>
</dbReference>
<dbReference type="GO" id="GO:0007168">
    <property type="term" value="P:receptor guanylyl cyclase signaling pathway"/>
    <property type="evidence" value="ECO:0007669"/>
    <property type="project" value="TreeGrafter"/>
</dbReference>
<sequence>MKTKRLIALIIAVFNVYLHRQTTSEEIRLGALIAWNGTWPVGPRMASALLVAFDTIRNDQNLLPKYNFTYYWQDSACDTGATLRSMVDLKAKKPPIHAFIGPGCSVGCIPGGYLAAHWEKPMISFACGESTLSDKKKYPTFVRTVGTYAQTGKFFLKIMQKYSWSRVAIVASTESLWSQVAMFVRDEIDGSTSRKFSVAYFHVFSPGITTDVQFKTMLRSAREEAHVFILVGYGSSIRQIMLNLYDLEMISKTYAYFTFEITPENCKGNDGRDQEACKAFEGLMDIANYVPTNEEYKGFEKKVKQKMPEFAGLGYHMPQNDEVDIYAGFLHDAVVLYAHAAHDLLRAGGNLTDGEALIKHMTNRSFQGVSGQVFVDENGDRTITLQMRNFHNGEMVRVANYFRHLEELEFTDTTTVWPGGSVTAPLGRPECGFNEEFCSSPVIWMIAVYAISGFVAVMICMVAFLLYYKRKTFESSLQSQRWKISAADVNFTRKALDGRSMISTSSFGSGDSSMNSRTLEEDEIRGQVFTNVAIFKSTVVAVKKLRKTHITLSRTILMELKEVYELQHPNINRFIGACVDSPNIWILTQYCNKGSLQDVLNNERMKLDWMFKMSFASDIARGMFFLHKSSILYHGDLRSSNCVVDSRWVCKITDVGLEHFKSGQKVDSYLGLDAEYNNLLWRAPEHLDGRNNLSKSQRGDVYSYGIILQEILLRSLPYAMNDFMEAKTIVSMVQKRENPPFRPVIPSSFGNGLYVRMMRSCWSDEPTLRPRFSDVLQTIKKINNGKDINIMDNMISLMEKYTDHLEEVVRERTEQLEEEKQKTDALLYRMLPKTVAEQLKRGEAVAAESFDQVTIFFSDIVGFTTLAAQSKPLEIVNLLNDLYTCFDNIIDCHDVYKVETIGDSYMVVSGLPKPNGICHAGEIANMSLDLLSDMCHFKIKHLPEKQLQLRIGIHSGSCVAGVVGLKMPRYCLFGDTVNTASRMESSGLALRIHVSSQCKSLLDNIGGYHIEERGWTSMKGKGTLLTFFLNGREGFLKSLPDLSKAAPMEEHSFK</sequence>
<dbReference type="InterPro" id="IPR001170">
    <property type="entry name" value="ANPR/GUC"/>
</dbReference>
<dbReference type="CDD" id="cd07302">
    <property type="entry name" value="CHD"/>
    <property type="match status" value="1"/>
</dbReference>
<dbReference type="InterPro" id="IPR001828">
    <property type="entry name" value="ANF_lig-bd_rcpt"/>
</dbReference>
<dbReference type="InterPro" id="IPR028082">
    <property type="entry name" value="Peripla_BP_I"/>
</dbReference>
<dbReference type="Pfam" id="PF07714">
    <property type="entry name" value="PK_Tyr_Ser-Thr"/>
    <property type="match status" value="1"/>
</dbReference>
<dbReference type="InterPro" id="IPR008266">
    <property type="entry name" value="Tyr_kinase_AS"/>
</dbReference>
<dbReference type="InterPro" id="IPR018297">
    <property type="entry name" value="A/G_cyclase_CS"/>
</dbReference>
<dbReference type="OMA" id="YVENMSA"/>
<dbReference type="GO" id="GO:0005525">
    <property type="term" value="F:GTP binding"/>
    <property type="evidence" value="ECO:0007669"/>
    <property type="project" value="UniProtKB-KW"/>
</dbReference>
<dbReference type="PRINTS" id="PR00255">
    <property type="entry name" value="NATPEPTIDER"/>
</dbReference>
<dbReference type="GO" id="GO:0005524">
    <property type="term" value="F:ATP binding"/>
    <property type="evidence" value="ECO:0007669"/>
    <property type="project" value="InterPro"/>
</dbReference>
<evidence type="ECO:0000256" key="3">
    <source>
        <dbReference type="ARBA" id="ARBA00022692"/>
    </source>
</evidence>
<dbReference type="InterPro" id="IPR001245">
    <property type="entry name" value="Ser-Thr/Tyr_kinase_cat_dom"/>
</dbReference>
<evidence type="ECO:0000256" key="8">
    <source>
        <dbReference type="ARBA" id="ARBA00023136"/>
    </source>
</evidence>
<dbReference type="InterPro" id="IPR001054">
    <property type="entry name" value="A/G_cyclase"/>
</dbReference>
<evidence type="ECO:0000313" key="20">
    <source>
        <dbReference type="Proteomes" id="UP000275408"/>
    </source>
</evidence>
<dbReference type="PROSITE" id="PS00452">
    <property type="entry name" value="GUANYLATE_CYCLASE_1"/>
    <property type="match status" value="1"/>
</dbReference>
<keyword evidence="6 15" id="KW-1133">Transmembrane helix</keyword>
<dbReference type="GO" id="GO:0035556">
    <property type="term" value="P:intracellular signal transduction"/>
    <property type="evidence" value="ECO:0007669"/>
    <property type="project" value="InterPro"/>
</dbReference>
<keyword evidence="12 14" id="KW-0141">cGMP biosynthesis</keyword>
<comment type="subcellular location">
    <subcellularLocation>
        <location evidence="1">Membrane</location>
        <topology evidence="1">Single-pass type I membrane protein</topology>
    </subcellularLocation>
</comment>
<dbReference type="GO" id="GO:0001653">
    <property type="term" value="F:peptide receptor activity"/>
    <property type="evidence" value="ECO:0007669"/>
    <property type="project" value="TreeGrafter"/>
</dbReference>
<evidence type="ECO:0000256" key="10">
    <source>
        <dbReference type="ARBA" id="ARBA00023180"/>
    </source>
</evidence>
<dbReference type="Proteomes" id="UP000275408">
    <property type="component" value="Unassembled WGS sequence"/>
</dbReference>
<evidence type="ECO:0000256" key="6">
    <source>
        <dbReference type="ARBA" id="ARBA00022989"/>
    </source>
</evidence>
<dbReference type="Gene3D" id="3.40.50.2300">
    <property type="match status" value="2"/>
</dbReference>
<evidence type="ECO:0000256" key="5">
    <source>
        <dbReference type="ARBA" id="ARBA00022741"/>
    </source>
</evidence>
<keyword evidence="3 15" id="KW-0812">Transmembrane</keyword>
<evidence type="ECO:0000256" key="9">
    <source>
        <dbReference type="ARBA" id="ARBA00023170"/>
    </source>
</evidence>
<dbReference type="GO" id="GO:0004672">
    <property type="term" value="F:protein kinase activity"/>
    <property type="evidence" value="ECO:0007669"/>
    <property type="project" value="InterPro"/>
</dbReference>
<feature type="domain" description="Protein kinase" evidence="17">
    <location>
        <begin position="501"/>
        <end position="782"/>
    </location>
</feature>
<keyword evidence="5" id="KW-0547">Nucleotide-binding</keyword>
<evidence type="ECO:0000259" key="17">
    <source>
        <dbReference type="PROSITE" id="PS50011"/>
    </source>
</evidence>
<gene>
    <name evidence="19" type="ORF">pdam_00007934</name>
</gene>
<dbReference type="EC" id="4.6.1.2" evidence="2 14"/>
<dbReference type="GO" id="GO:0004383">
    <property type="term" value="F:guanylate cyclase activity"/>
    <property type="evidence" value="ECO:0007669"/>
    <property type="project" value="UniProtKB-EC"/>
</dbReference>
<evidence type="ECO:0000256" key="16">
    <source>
        <dbReference type="SAM" id="SignalP"/>
    </source>
</evidence>
<dbReference type="PANTHER" id="PTHR11920:SF496">
    <property type="entry name" value="GUANYLATE CYCLASE"/>
    <property type="match status" value="1"/>
</dbReference>
<organism evidence="19 20">
    <name type="scientific">Pocillopora damicornis</name>
    <name type="common">Cauliflower coral</name>
    <name type="synonym">Millepora damicornis</name>
    <dbReference type="NCBI Taxonomy" id="46731"/>
    <lineage>
        <taxon>Eukaryota</taxon>
        <taxon>Metazoa</taxon>
        <taxon>Cnidaria</taxon>
        <taxon>Anthozoa</taxon>
        <taxon>Hexacorallia</taxon>
        <taxon>Scleractinia</taxon>
        <taxon>Astrocoeniina</taxon>
        <taxon>Pocilloporidae</taxon>
        <taxon>Pocillopora</taxon>
    </lineage>
</organism>
<accession>A0A3M6UFT6</accession>
<evidence type="ECO:0000313" key="19">
    <source>
        <dbReference type="EMBL" id="RMX52258.1"/>
    </source>
</evidence>
<dbReference type="PANTHER" id="PTHR11920">
    <property type="entry name" value="GUANYLYL CYCLASE"/>
    <property type="match status" value="1"/>
</dbReference>
<dbReference type="Gene3D" id="6.10.250.780">
    <property type="match status" value="1"/>
</dbReference>
<keyword evidence="8 15" id="KW-0472">Membrane</keyword>
<dbReference type="InterPro" id="IPR011009">
    <property type="entry name" value="Kinase-like_dom_sf"/>
</dbReference>
<dbReference type="Pfam" id="PF00211">
    <property type="entry name" value="Guanylate_cyc"/>
    <property type="match status" value="1"/>
</dbReference>
<reference evidence="19 20" key="1">
    <citation type="journal article" date="2018" name="Sci. Rep.">
        <title>Comparative analysis of the Pocillopora damicornis genome highlights role of immune system in coral evolution.</title>
        <authorList>
            <person name="Cunning R."/>
            <person name="Bay R.A."/>
            <person name="Gillette P."/>
            <person name="Baker A.C."/>
            <person name="Traylor-Knowles N."/>
        </authorList>
    </citation>
    <scope>NUCLEOTIDE SEQUENCE [LARGE SCALE GENOMIC DNA]</scope>
    <source>
        <strain evidence="19">RSMAS</strain>
        <tissue evidence="19">Whole animal</tissue>
    </source>
</reference>
<dbReference type="CDD" id="cd06352">
    <property type="entry name" value="PBP1_NPR_GC-like"/>
    <property type="match status" value="1"/>
</dbReference>
<dbReference type="Pfam" id="PF01094">
    <property type="entry name" value="ANF_receptor"/>
    <property type="match status" value="1"/>
</dbReference>
<dbReference type="AlphaFoldDB" id="A0A3M6UFT6"/>
<evidence type="ECO:0000256" key="15">
    <source>
        <dbReference type="SAM" id="Phobius"/>
    </source>
</evidence>
<keyword evidence="20" id="KW-1185">Reference proteome</keyword>
<evidence type="ECO:0000259" key="18">
    <source>
        <dbReference type="PROSITE" id="PS50125"/>
    </source>
</evidence>
<dbReference type="SUPFAM" id="SSF55073">
    <property type="entry name" value="Nucleotide cyclase"/>
    <property type="match status" value="1"/>
</dbReference>
<keyword evidence="4 16" id="KW-0732">Signal</keyword>
<comment type="similarity">
    <text evidence="13">Belongs to the adenylyl cyclase class-4/guanylyl cyclase family.</text>
</comment>
<name>A0A3M6UFT6_POCDA</name>
<evidence type="ECO:0000256" key="13">
    <source>
        <dbReference type="RuleBase" id="RU000405"/>
    </source>
</evidence>
<dbReference type="PROSITE" id="PS00109">
    <property type="entry name" value="PROTEIN_KINASE_TYR"/>
    <property type="match status" value="1"/>
</dbReference>
<feature type="chain" id="PRO_5018012641" description="Guanylate cyclase" evidence="16">
    <location>
        <begin position="25"/>
        <end position="1054"/>
    </location>
</feature>
<evidence type="ECO:0000256" key="7">
    <source>
        <dbReference type="ARBA" id="ARBA00023134"/>
    </source>
</evidence>
<keyword evidence="10" id="KW-0325">Glycoprotein</keyword>
<evidence type="ECO:0000256" key="11">
    <source>
        <dbReference type="ARBA" id="ARBA00023239"/>
    </source>
</evidence>